<evidence type="ECO:0000313" key="2">
    <source>
        <dbReference type="EMBL" id="KAH7324533.1"/>
    </source>
</evidence>
<feature type="compositionally biased region" description="Low complexity" evidence="1">
    <location>
        <begin position="203"/>
        <end position="213"/>
    </location>
</feature>
<keyword evidence="3" id="KW-1185">Reference proteome</keyword>
<feature type="compositionally biased region" description="Low complexity" evidence="1">
    <location>
        <begin position="77"/>
        <end position="97"/>
    </location>
</feature>
<name>A0A8K0SVM0_9HYPO</name>
<protein>
    <recommendedName>
        <fullName evidence="4">Zn(2)-C6 fungal-type domain-containing protein</fullName>
    </recommendedName>
</protein>
<comment type="caution">
    <text evidence="2">The sequence shown here is derived from an EMBL/GenBank/DDBJ whole genome shotgun (WGS) entry which is preliminary data.</text>
</comment>
<feature type="compositionally biased region" description="Polar residues" evidence="1">
    <location>
        <begin position="486"/>
        <end position="501"/>
    </location>
</feature>
<dbReference type="EMBL" id="JAGPNK010000003">
    <property type="protein sequence ID" value="KAH7324533.1"/>
    <property type="molecule type" value="Genomic_DNA"/>
</dbReference>
<evidence type="ECO:0000313" key="3">
    <source>
        <dbReference type="Proteomes" id="UP000813444"/>
    </source>
</evidence>
<feature type="region of interest" description="Disordered" evidence="1">
    <location>
        <begin position="61"/>
        <end position="101"/>
    </location>
</feature>
<evidence type="ECO:0008006" key="4">
    <source>
        <dbReference type="Google" id="ProtNLM"/>
    </source>
</evidence>
<feature type="region of interest" description="Disordered" evidence="1">
    <location>
        <begin position="193"/>
        <end position="214"/>
    </location>
</feature>
<feature type="compositionally biased region" description="Basic and acidic residues" evidence="1">
    <location>
        <begin position="513"/>
        <end position="525"/>
    </location>
</feature>
<sequence>MRYVLRTRAAFSRRHPSPLYYLESFQFPASSLHLLCYFGHMAHVPRSYPGVEDMSMEAPFEKDSSAAGSDDAPMYTLSDLDSPSSPSQSQPQQAQPDLHPRTQFSDHGALFIHSQPRIWQATGNIHQPKPMNIGYVFLHFEETWSGIILLTLFCHRQRFPLSSTAYGYTQPRQGQAGSIPELFIEDVSNDLGPSYDPITNDESSTASPASSSFPPSPMLWKAGSLPLSTDLRGFTEGVACESASVGSSYLSMSPGQSPSDMVFSTSPRSDDGILLSFGDFPAPASTSVGTNGLHSYLGQTESTPSFYNAPSSANSPVQPRSFLEFGSPSVMYASSPLLQRPQEACHTSEDSSCLWQFPDISSGSSAQSSEQNYAPMHVPAFGMSMHYASQNNSWTTHTSNRIEGETVESSLNSLSSSQLYPCQTDMAERIGEIQQTMLDSQHLSVPPSGQWPVHRPRSLPPPRHNYPTSPRRPRSQSYAMPRPSKSRATSPNTQNKQQNTAIRGPPRGRRKGPMSDDGRSSMSEVRRNKSMCIGCKYSKVKCERDDGSDICVKCRNIPIGSKLPYVCTKAYFMPLIQIGPTNYLAQHYVNHLQRDLIRRTRLEMPDTINMFELMRLAASYSNDYDVRVSQGNQVLYDIDLAQCHAYLAHVGSSLPSLYSFQSFIGQLLRPGDDWKACIKDSPITADNLLAKLTLWNNAPSRLTFSLVSKCGGDARPLDPDRKVERPLILGIAQIARIMGRRLEVTGYLDLQKKLLTPDSATAEFIQQLGAHLLSLRWRLSWWALFELGVNNGESDNTSQGEIKEVFERVRKLCRTLYFYFVSLKRRATAASVDTKHITGQTSQYPDAQHEIYEAYPWEESESGWLKWENEGKDKIEEAGVKEQLHVVFGKVSLS</sequence>
<dbReference type="OrthoDB" id="5154239at2759"/>
<dbReference type="Proteomes" id="UP000813444">
    <property type="component" value="Unassembled WGS sequence"/>
</dbReference>
<dbReference type="AlphaFoldDB" id="A0A8K0SVM0"/>
<accession>A0A8K0SVM0</accession>
<evidence type="ECO:0000256" key="1">
    <source>
        <dbReference type="SAM" id="MobiDB-lite"/>
    </source>
</evidence>
<reference evidence="2" key="1">
    <citation type="journal article" date="2021" name="Nat. Commun.">
        <title>Genetic determinants of endophytism in the Arabidopsis root mycobiome.</title>
        <authorList>
            <person name="Mesny F."/>
            <person name="Miyauchi S."/>
            <person name="Thiergart T."/>
            <person name="Pickel B."/>
            <person name="Atanasova L."/>
            <person name="Karlsson M."/>
            <person name="Huettel B."/>
            <person name="Barry K.W."/>
            <person name="Haridas S."/>
            <person name="Chen C."/>
            <person name="Bauer D."/>
            <person name="Andreopoulos W."/>
            <person name="Pangilinan J."/>
            <person name="LaButti K."/>
            <person name="Riley R."/>
            <person name="Lipzen A."/>
            <person name="Clum A."/>
            <person name="Drula E."/>
            <person name="Henrissat B."/>
            <person name="Kohler A."/>
            <person name="Grigoriev I.V."/>
            <person name="Martin F.M."/>
            <person name="Hacquard S."/>
        </authorList>
    </citation>
    <scope>NUCLEOTIDE SEQUENCE</scope>
    <source>
        <strain evidence="2">MPI-CAGE-CH-0235</strain>
    </source>
</reference>
<gene>
    <name evidence="2" type="ORF">B0I35DRAFT_163639</name>
</gene>
<feature type="region of interest" description="Disordered" evidence="1">
    <location>
        <begin position="440"/>
        <end position="525"/>
    </location>
</feature>
<proteinExistence type="predicted"/>
<organism evidence="2 3">
    <name type="scientific">Stachybotrys elegans</name>
    <dbReference type="NCBI Taxonomy" id="80388"/>
    <lineage>
        <taxon>Eukaryota</taxon>
        <taxon>Fungi</taxon>
        <taxon>Dikarya</taxon>
        <taxon>Ascomycota</taxon>
        <taxon>Pezizomycotina</taxon>
        <taxon>Sordariomycetes</taxon>
        <taxon>Hypocreomycetidae</taxon>
        <taxon>Hypocreales</taxon>
        <taxon>Stachybotryaceae</taxon>
        <taxon>Stachybotrys</taxon>
    </lineage>
</organism>